<name>A0AAE1I3D6_9NEOP</name>
<dbReference type="EMBL" id="JAHWGI010001423">
    <property type="protein sequence ID" value="KAK3931381.1"/>
    <property type="molecule type" value="Genomic_DNA"/>
</dbReference>
<evidence type="ECO:0000313" key="2">
    <source>
        <dbReference type="EMBL" id="KAK3931381.1"/>
    </source>
</evidence>
<accession>A0AAE1I3D6</accession>
<reference evidence="2" key="1">
    <citation type="submission" date="2021-07" db="EMBL/GenBank/DDBJ databases">
        <authorList>
            <person name="Catto M.A."/>
            <person name="Jacobson A."/>
            <person name="Kennedy G."/>
            <person name="Labadie P."/>
            <person name="Hunt B.G."/>
            <person name="Srinivasan R."/>
        </authorList>
    </citation>
    <scope>NUCLEOTIDE SEQUENCE</scope>
    <source>
        <strain evidence="2">PL_HMW_Pooled</strain>
        <tissue evidence="2">Head</tissue>
    </source>
</reference>
<comment type="caution">
    <text evidence="2">The sequence shown here is derived from an EMBL/GenBank/DDBJ whole genome shotgun (WGS) entry which is preliminary data.</text>
</comment>
<gene>
    <name evidence="2" type="ORF">KUF71_006369</name>
    <name evidence="1" type="ORF">KUF71_017670</name>
</gene>
<keyword evidence="3" id="KW-1185">Reference proteome</keyword>
<dbReference type="Proteomes" id="UP001219518">
    <property type="component" value="Unassembled WGS sequence"/>
</dbReference>
<dbReference type="AlphaFoldDB" id="A0AAE1I3D6"/>
<protein>
    <submittedName>
        <fullName evidence="2">Uncharacterized protein</fullName>
    </submittedName>
</protein>
<proteinExistence type="predicted"/>
<sequence>MSWEQHINSIIKKIGSLSGVLYRLRHVQDREAIKSVYYGLVQGNLCYIFGFHYRHSSIDLYSSLDIIPIRNIINQLSATFAYLVTNKKRNTQTTFNYNYEVHNYNTRNNDKLRPTTSNSTRYALLKEVVEKQTFPR</sequence>
<dbReference type="EMBL" id="JAHWGI010001388">
    <property type="protein sequence ID" value="KAK3929210.1"/>
    <property type="molecule type" value="Genomic_DNA"/>
</dbReference>
<evidence type="ECO:0000313" key="1">
    <source>
        <dbReference type="EMBL" id="KAK3929210.1"/>
    </source>
</evidence>
<reference evidence="2" key="2">
    <citation type="journal article" date="2023" name="BMC Genomics">
        <title>Pest status, molecular evolution, and epigenetic factors derived from the genome assembly of Frankliniella fusca, a thysanopteran phytovirus vector.</title>
        <authorList>
            <person name="Catto M.A."/>
            <person name="Labadie P.E."/>
            <person name="Jacobson A.L."/>
            <person name="Kennedy G.G."/>
            <person name="Srinivasan R."/>
            <person name="Hunt B.G."/>
        </authorList>
    </citation>
    <scope>NUCLEOTIDE SEQUENCE</scope>
    <source>
        <strain evidence="2">PL_HMW_Pooled</strain>
    </source>
</reference>
<organism evidence="2 3">
    <name type="scientific">Frankliniella fusca</name>
    <dbReference type="NCBI Taxonomy" id="407009"/>
    <lineage>
        <taxon>Eukaryota</taxon>
        <taxon>Metazoa</taxon>
        <taxon>Ecdysozoa</taxon>
        <taxon>Arthropoda</taxon>
        <taxon>Hexapoda</taxon>
        <taxon>Insecta</taxon>
        <taxon>Pterygota</taxon>
        <taxon>Neoptera</taxon>
        <taxon>Paraneoptera</taxon>
        <taxon>Thysanoptera</taxon>
        <taxon>Terebrantia</taxon>
        <taxon>Thripoidea</taxon>
        <taxon>Thripidae</taxon>
        <taxon>Frankliniella</taxon>
    </lineage>
</organism>
<evidence type="ECO:0000313" key="3">
    <source>
        <dbReference type="Proteomes" id="UP001219518"/>
    </source>
</evidence>